<evidence type="ECO:0000313" key="2">
    <source>
        <dbReference type="EMBL" id="RUL59029.1"/>
    </source>
</evidence>
<protein>
    <submittedName>
        <fullName evidence="2">Alkaline phosphatase family protein</fullName>
    </submittedName>
</protein>
<comment type="caution">
    <text evidence="2">The sequence shown here is derived from an EMBL/GenBank/DDBJ whole genome shotgun (WGS) entry which is preliminary data.</text>
</comment>
<dbReference type="RefSeq" id="WP_126678196.1">
    <property type="nucleotide sequence ID" value="NZ_RYYU01000001.1"/>
</dbReference>
<accession>A0A3S0RA34</accession>
<feature type="signal peptide" evidence="1">
    <location>
        <begin position="1"/>
        <end position="27"/>
    </location>
</feature>
<dbReference type="InterPro" id="IPR002591">
    <property type="entry name" value="Phosphodiest/P_Trfase"/>
</dbReference>
<dbReference type="Proteomes" id="UP000278983">
    <property type="component" value="Unassembled WGS sequence"/>
</dbReference>
<name>A0A3S0RA34_9BACT</name>
<dbReference type="SUPFAM" id="SSF53649">
    <property type="entry name" value="Alkaline phosphatase-like"/>
    <property type="match status" value="1"/>
</dbReference>
<dbReference type="AlphaFoldDB" id="A0A3S0RA34"/>
<feature type="chain" id="PRO_5018655854" evidence="1">
    <location>
        <begin position="28"/>
        <end position="472"/>
    </location>
</feature>
<dbReference type="EMBL" id="RYYU01000001">
    <property type="protein sequence ID" value="RUL59029.1"/>
    <property type="molecule type" value="Genomic_DNA"/>
</dbReference>
<dbReference type="InterPro" id="IPR017850">
    <property type="entry name" value="Alkaline_phosphatase_core_sf"/>
</dbReference>
<reference evidence="2 3" key="1">
    <citation type="submission" date="2018-12" db="EMBL/GenBank/DDBJ databases">
        <title>Genome sequencing of Prevotella sp. KCOM 3155 (= JS262).</title>
        <authorList>
            <person name="Kook J.-K."/>
            <person name="Park S.-N."/>
            <person name="Lim Y.K."/>
        </authorList>
    </citation>
    <scope>NUCLEOTIDE SEQUENCE [LARGE SCALE GENOMIC DNA]</scope>
    <source>
        <strain evidence="2 3">KCOM 3155</strain>
    </source>
</reference>
<keyword evidence="3" id="KW-1185">Reference proteome</keyword>
<evidence type="ECO:0000256" key="1">
    <source>
        <dbReference type="SAM" id="SignalP"/>
    </source>
</evidence>
<organism evidence="2 3">
    <name type="scientific">Prevotella koreensis</name>
    <dbReference type="NCBI Taxonomy" id="2490854"/>
    <lineage>
        <taxon>Bacteria</taxon>
        <taxon>Pseudomonadati</taxon>
        <taxon>Bacteroidota</taxon>
        <taxon>Bacteroidia</taxon>
        <taxon>Bacteroidales</taxon>
        <taxon>Prevotellaceae</taxon>
        <taxon>Prevotella</taxon>
    </lineage>
</organism>
<dbReference type="Pfam" id="PF01663">
    <property type="entry name" value="Phosphodiest"/>
    <property type="match status" value="1"/>
</dbReference>
<sequence length="472" mass="52299">MRNDLLKLNRRYLAATLLAIISTGLQAQQTSKPRLVISIAINRMTSESIEDYCNDLESDGIRQLIEYGKVYTSAKMPFAPADIASAITTIYTGTTPYYNGIANAQWLDRNSLRTVSCVDDNKYRGIGSSDGGSATNVLSSMIGDELKAKSENRGMVYSIASNREAAILSACHSANCAFWINDKTRSWSTSTYYPEGLPNWLPNIEKKENTSTLSDNNYLIANAAISCIANYSLGKDDDSDILALTFDVADKLSSYKELDKDISRIIKMAKSAVGEEHLLIVTTGTGLYPERNIDYEQLRIPNGKYYINRSAKLLELYLNAIYGQGKYVEGCLNNQIYLNTKLAEQKRIELRELFTRSQSFLLESSGVSDVFTRHGLQTASSDMLMAMRNSFNSNTGGDLIVFTQPGWTLVNEEVKQEIKTHIASAVFPIIIWGAGTKAERIDIPVSAEQISPTISKAIRIRAPNACMAIPLR</sequence>
<proteinExistence type="predicted"/>
<dbReference type="Gene3D" id="3.30.1360.150">
    <property type="match status" value="1"/>
</dbReference>
<dbReference type="Gene3D" id="3.40.720.10">
    <property type="entry name" value="Alkaline Phosphatase, subunit A"/>
    <property type="match status" value="1"/>
</dbReference>
<gene>
    <name evidence="2" type="ORF">EHV08_04085</name>
</gene>
<keyword evidence="1" id="KW-0732">Signal</keyword>
<evidence type="ECO:0000313" key="3">
    <source>
        <dbReference type="Proteomes" id="UP000278983"/>
    </source>
</evidence>